<protein>
    <submittedName>
        <fullName evidence="1">Uncharacterized protein</fullName>
    </submittedName>
</protein>
<accession>A0A1V2H6E9</accession>
<dbReference type="AlphaFoldDB" id="A0A1V2H6E9"/>
<gene>
    <name evidence="1" type="ORF">BKE38_04025</name>
</gene>
<keyword evidence="2" id="KW-1185">Reference proteome</keyword>
<name>A0A1V2H6E9_9PROT</name>
<organism evidence="1 2">
    <name type="scientific">Teichococcus deserti</name>
    <dbReference type="NCBI Taxonomy" id="1817963"/>
    <lineage>
        <taxon>Bacteria</taxon>
        <taxon>Pseudomonadati</taxon>
        <taxon>Pseudomonadota</taxon>
        <taxon>Alphaproteobacteria</taxon>
        <taxon>Acetobacterales</taxon>
        <taxon>Roseomonadaceae</taxon>
        <taxon>Roseomonas</taxon>
    </lineage>
</organism>
<proteinExistence type="predicted"/>
<sequence>MSLAQVSVAAQPMASASAFPPSNDNRIRGMNRRIRTSRRRWENGRRLRHQVQVLRFERDVLPPGPAYDSASLRMWATQYRAEAWEALAEGDAAEAARLRRSAVAFTLSAWALAVTQ</sequence>
<dbReference type="RefSeq" id="WP_076956101.1">
    <property type="nucleotide sequence ID" value="NZ_MLCO01000026.1"/>
</dbReference>
<dbReference type="EMBL" id="MLCO01000026">
    <property type="protein sequence ID" value="ONG57327.1"/>
    <property type="molecule type" value="Genomic_DNA"/>
</dbReference>
<evidence type="ECO:0000313" key="1">
    <source>
        <dbReference type="EMBL" id="ONG57327.1"/>
    </source>
</evidence>
<comment type="caution">
    <text evidence="1">The sequence shown here is derived from an EMBL/GenBank/DDBJ whole genome shotgun (WGS) entry which is preliminary data.</text>
</comment>
<reference evidence="1 2" key="1">
    <citation type="submission" date="2016-10" db="EMBL/GenBank/DDBJ databases">
        <title>Draft Genome sequence of Roseomonas sp. strain M3.</title>
        <authorList>
            <person name="Subhash Y."/>
            <person name="Lee S."/>
        </authorList>
    </citation>
    <scope>NUCLEOTIDE SEQUENCE [LARGE SCALE GENOMIC DNA]</scope>
    <source>
        <strain evidence="1 2">M3</strain>
    </source>
</reference>
<dbReference type="Proteomes" id="UP000188879">
    <property type="component" value="Unassembled WGS sequence"/>
</dbReference>
<evidence type="ECO:0000313" key="2">
    <source>
        <dbReference type="Proteomes" id="UP000188879"/>
    </source>
</evidence>